<dbReference type="InterPro" id="IPR012337">
    <property type="entry name" value="RNaseH-like_sf"/>
</dbReference>
<comment type="caution">
    <text evidence="1">The sequence shown here is derived from an EMBL/GenBank/DDBJ whole genome shotgun (WGS) entry which is preliminary data.</text>
</comment>
<feature type="non-terminal residue" evidence="1">
    <location>
        <position position="1"/>
    </location>
</feature>
<dbReference type="InterPro" id="IPR039537">
    <property type="entry name" value="Retrotran_Ty1/copia-like"/>
</dbReference>
<accession>A0A371FHD8</accession>
<sequence length="254" mass="29396">MSLLLDLATSNSNHLYPYIETILIAKKQDELYFLQNKTIDDRNRKNEMSSNHQATSETWAAFQIWLHHKCLEHLFFGLLKFLFLHLFTKESIESCKCNRPVAESVFRFCKSIKKIKSDNGIEYVNLEFSKFFTDQAIIHELTCVNTPQQNGISSILSNVCSKCLLRSCPNCHLSYKQVSHVVCLDVLHLSILIVLIVVSWTQELSSVSLLVTLQIKIDINVITFRVVGSLYQWMLPFMKHNFSLSILNFRSRSE</sequence>
<proteinExistence type="predicted"/>
<organism evidence="1 2">
    <name type="scientific">Mucuna pruriens</name>
    <name type="common">Velvet bean</name>
    <name type="synonym">Dolichos pruriens</name>
    <dbReference type="NCBI Taxonomy" id="157652"/>
    <lineage>
        <taxon>Eukaryota</taxon>
        <taxon>Viridiplantae</taxon>
        <taxon>Streptophyta</taxon>
        <taxon>Embryophyta</taxon>
        <taxon>Tracheophyta</taxon>
        <taxon>Spermatophyta</taxon>
        <taxon>Magnoliopsida</taxon>
        <taxon>eudicotyledons</taxon>
        <taxon>Gunneridae</taxon>
        <taxon>Pentapetalae</taxon>
        <taxon>rosids</taxon>
        <taxon>fabids</taxon>
        <taxon>Fabales</taxon>
        <taxon>Fabaceae</taxon>
        <taxon>Papilionoideae</taxon>
        <taxon>50 kb inversion clade</taxon>
        <taxon>NPAAA clade</taxon>
        <taxon>indigoferoid/millettioid clade</taxon>
        <taxon>Phaseoleae</taxon>
        <taxon>Mucuna</taxon>
    </lineage>
</organism>
<dbReference type="PANTHER" id="PTHR42648">
    <property type="entry name" value="TRANSPOSASE, PUTATIVE-RELATED"/>
    <property type="match status" value="1"/>
</dbReference>
<dbReference type="SUPFAM" id="SSF53098">
    <property type="entry name" value="Ribonuclease H-like"/>
    <property type="match status" value="1"/>
</dbReference>
<evidence type="ECO:0000313" key="2">
    <source>
        <dbReference type="Proteomes" id="UP000257109"/>
    </source>
</evidence>
<feature type="non-terminal residue" evidence="1">
    <location>
        <position position="254"/>
    </location>
</feature>
<dbReference type="GO" id="GO:0003676">
    <property type="term" value="F:nucleic acid binding"/>
    <property type="evidence" value="ECO:0007669"/>
    <property type="project" value="InterPro"/>
</dbReference>
<gene>
    <name evidence="1" type="ORF">CR513_42098</name>
</gene>
<dbReference type="PANTHER" id="PTHR42648:SF28">
    <property type="entry name" value="TRANSPOSON-ENCODED PROTEIN WITH RIBONUCLEASE H-LIKE AND RETROVIRUS ZINC FINGER-LIKE DOMAINS"/>
    <property type="match status" value="1"/>
</dbReference>
<name>A0A371FHD8_MUCPR</name>
<dbReference type="Proteomes" id="UP000257109">
    <property type="component" value="Unassembled WGS sequence"/>
</dbReference>
<dbReference type="InterPro" id="IPR036397">
    <property type="entry name" value="RNaseH_sf"/>
</dbReference>
<evidence type="ECO:0000313" key="1">
    <source>
        <dbReference type="EMBL" id="RDX77734.1"/>
    </source>
</evidence>
<keyword evidence="2" id="KW-1185">Reference proteome</keyword>
<protein>
    <recommendedName>
        <fullName evidence="3">Integrase catalytic domain-containing protein</fullName>
    </recommendedName>
</protein>
<reference evidence="1" key="1">
    <citation type="submission" date="2018-05" db="EMBL/GenBank/DDBJ databases">
        <title>Draft genome of Mucuna pruriens seed.</title>
        <authorList>
            <person name="Nnadi N.E."/>
            <person name="Vos R."/>
            <person name="Hasami M.H."/>
            <person name="Devisetty U.K."/>
            <person name="Aguiy J.C."/>
        </authorList>
    </citation>
    <scope>NUCLEOTIDE SEQUENCE [LARGE SCALE GENOMIC DNA]</scope>
    <source>
        <strain evidence="1">JCA_2017</strain>
    </source>
</reference>
<evidence type="ECO:0008006" key="3">
    <source>
        <dbReference type="Google" id="ProtNLM"/>
    </source>
</evidence>
<dbReference type="EMBL" id="QJKJ01009096">
    <property type="protein sequence ID" value="RDX77734.1"/>
    <property type="molecule type" value="Genomic_DNA"/>
</dbReference>
<dbReference type="Gene3D" id="3.30.420.10">
    <property type="entry name" value="Ribonuclease H-like superfamily/Ribonuclease H"/>
    <property type="match status" value="1"/>
</dbReference>
<dbReference type="OrthoDB" id="2013098at2759"/>
<dbReference type="AlphaFoldDB" id="A0A371FHD8"/>